<dbReference type="PIRSF" id="PIRSF001488">
    <property type="entry name" value="Tdi_protein"/>
    <property type="match status" value="1"/>
</dbReference>
<reference evidence="11 12" key="1">
    <citation type="submission" date="2020-07" db="EMBL/GenBank/DDBJ databases">
        <title>Taxonomic revisions and descriptions of new bacterial species based on genomic comparisons in the high-G+C-content subgroup of the family Alcaligenaceae.</title>
        <authorList>
            <person name="Szabo A."/>
            <person name="Felfoldi T."/>
        </authorList>
    </citation>
    <scope>NUCLEOTIDE SEQUENCE [LARGE SCALE GENOMIC DNA]</scope>
    <source>
        <strain evidence="11 12">LMG 24012</strain>
    </source>
</reference>
<feature type="domain" description="Thioredoxin" evidence="10">
    <location>
        <begin position="12"/>
        <end position="203"/>
    </location>
</feature>
<evidence type="ECO:0000313" key="11">
    <source>
        <dbReference type="EMBL" id="NYT48197.1"/>
    </source>
</evidence>
<accession>A0A853FVK9</accession>
<keyword evidence="5 7" id="KW-1015">Disulfide bond</keyword>
<evidence type="ECO:0000256" key="1">
    <source>
        <dbReference type="ARBA" id="ARBA00004418"/>
    </source>
</evidence>
<evidence type="ECO:0000313" key="12">
    <source>
        <dbReference type="Proteomes" id="UP000559809"/>
    </source>
</evidence>
<dbReference type="PANTHER" id="PTHR35891:SF3">
    <property type="entry name" value="THIOL:DISULFIDE INTERCHANGE PROTEIN DSBL"/>
    <property type="match status" value="1"/>
</dbReference>
<dbReference type="RefSeq" id="WP_180153487.1">
    <property type="nucleotide sequence ID" value="NZ_JACCEM010000001.1"/>
</dbReference>
<feature type="disulfide bond" description="Redox-active" evidence="8">
    <location>
        <begin position="60"/>
        <end position="63"/>
    </location>
</feature>
<evidence type="ECO:0000256" key="7">
    <source>
        <dbReference type="PIRNR" id="PIRNR001488"/>
    </source>
</evidence>
<gene>
    <name evidence="11" type="ORF">H0A72_02630</name>
</gene>
<comment type="caution">
    <text evidence="11">The sequence shown here is derived from an EMBL/GenBank/DDBJ whole genome shotgun (WGS) entry which is preliminary data.</text>
</comment>
<dbReference type="Proteomes" id="UP000559809">
    <property type="component" value="Unassembled WGS sequence"/>
</dbReference>
<name>A0A853FVK9_9BURK</name>
<dbReference type="Gene3D" id="3.40.30.10">
    <property type="entry name" value="Glutaredoxin"/>
    <property type="match status" value="1"/>
</dbReference>
<evidence type="ECO:0000256" key="5">
    <source>
        <dbReference type="ARBA" id="ARBA00023157"/>
    </source>
</evidence>
<keyword evidence="12" id="KW-1185">Reference proteome</keyword>
<feature type="chain" id="PRO_5032775951" description="Thiol:disulfide interchange protein" evidence="9">
    <location>
        <begin position="31"/>
        <end position="209"/>
    </location>
</feature>
<keyword evidence="3 9" id="KW-0732">Signal</keyword>
<dbReference type="InterPro" id="IPR013766">
    <property type="entry name" value="Thioredoxin_domain"/>
</dbReference>
<dbReference type="PANTHER" id="PTHR35891">
    <property type="entry name" value="THIOL:DISULFIDE INTERCHANGE PROTEIN DSBA"/>
    <property type="match status" value="1"/>
</dbReference>
<evidence type="ECO:0000256" key="3">
    <source>
        <dbReference type="ARBA" id="ARBA00022729"/>
    </source>
</evidence>
<evidence type="ECO:0000256" key="6">
    <source>
        <dbReference type="ARBA" id="ARBA00023284"/>
    </source>
</evidence>
<keyword evidence="4 7" id="KW-0574">Periplasm</keyword>
<dbReference type="EMBL" id="JACCEM010000001">
    <property type="protein sequence ID" value="NYT48197.1"/>
    <property type="molecule type" value="Genomic_DNA"/>
</dbReference>
<evidence type="ECO:0000259" key="10">
    <source>
        <dbReference type="PROSITE" id="PS51352"/>
    </source>
</evidence>
<proteinExistence type="inferred from homology"/>
<feature type="signal peptide" evidence="9">
    <location>
        <begin position="1"/>
        <end position="30"/>
    </location>
</feature>
<dbReference type="InterPro" id="IPR050824">
    <property type="entry name" value="Thiol_disulfide_DsbA"/>
</dbReference>
<dbReference type="PROSITE" id="PS00194">
    <property type="entry name" value="THIOREDOXIN_1"/>
    <property type="match status" value="1"/>
</dbReference>
<evidence type="ECO:0000256" key="4">
    <source>
        <dbReference type="ARBA" id="ARBA00022764"/>
    </source>
</evidence>
<dbReference type="InterPro" id="IPR023205">
    <property type="entry name" value="DsbA/DsbL"/>
</dbReference>
<dbReference type="InterPro" id="IPR001853">
    <property type="entry name" value="DSBA-like_thioredoxin_dom"/>
</dbReference>
<dbReference type="GO" id="GO:0042597">
    <property type="term" value="C:periplasmic space"/>
    <property type="evidence" value="ECO:0007669"/>
    <property type="project" value="UniProtKB-SubCell"/>
</dbReference>
<dbReference type="Pfam" id="PF01323">
    <property type="entry name" value="DSBA"/>
    <property type="match status" value="1"/>
</dbReference>
<organism evidence="11 12">
    <name type="scientific">Parapusillimonas granuli</name>
    <dbReference type="NCBI Taxonomy" id="380911"/>
    <lineage>
        <taxon>Bacteria</taxon>
        <taxon>Pseudomonadati</taxon>
        <taxon>Pseudomonadota</taxon>
        <taxon>Betaproteobacteria</taxon>
        <taxon>Burkholderiales</taxon>
        <taxon>Alcaligenaceae</taxon>
        <taxon>Parapusillimonas</taxon>
    </lineage>
</organism>
<evidence type="ECO:0000256" key="9">
    <source>
        <dbReference type="SAM" id="SignalP"/>
    </source>
</evidence>
<dbReference type="InterPro" id="IPR036249">
    <property type="entry name" value="Thioredoxin-like_sf"/>
</dbReference>
<evidence type="ECO:0000256" key="8">
    <source>
        <dbReference type="PIRSR" id="PIRSR001488-1"/>
    </source>
</evidence>
<dbReference type="CDD" id="cd03019">
    <property type="entry name" value="DsbA_DsbA"/>
    <property type="match status" value="1"/>
</dbReference>
<comment type="subcellular location">
    <subcellularLocation>
        <location evidence="1 7">Periplasm</location>
    </subcellularLocation>
</comment>
<dbReference type="AlphaFoldDB" id="A0A853FVK9"/>
<dbReference type="SUPFAM" id="SSF52833">
    <property type="entry name" value="Thioredoxin-like"/>
    <property type="match status" value="1"/>
</dbReference>
<sequence>MSLKSLLLRTVACLALGAGTFLLPAAQAQAAGAKYVTIEPAQPSDTAGKTEVLEFFSYTCPHCNALEPLVDKWAKTLPDNVVLRRVPVAFNASMEDLQKLYYSLDALDRLDLHPAVFKAIHVQRKRIFDANAITDWVSDQGVDRKAFQDVFNSFGVKSKVMRANELTKAYKIDGTPSVAVGGKYVTSPSLADSYEGTIAEAQRLLDSIK</sequence>
<protein>
    <recommendedName>
        <fullName evidence="7">Thiol:disulfide interchange protein</fullName>
    </recommendedName>
</protein>
<dbReference type="PROSITE" id="PS51352">
    <property type="entry name" value="THIOREDOXIN_2"/>
    <property type="match status" value="1"/>
</dbReference>
<dbReference type="InterPro" id="IPR017937">
    <property type="entry name" value="Thioredoxin_CS"/>
</dbReference>
<comment type="similarity">
    <text evidence="2">Belongs to the thioredoxin family. DsbA subfamily.</text>
</comment>
<evidence type="ECO:0000256" key="2">
    <source>
        <dbReference type="ARBA" id="ARBA00005791"/>
    </source>
</evidence>
<dbReference type="GO" id="GO:0015036">
    <property type="term" value="F:disulfide oxidoreductase activity"/>
    <property type="evidence" value="ECO:0007669"/>
    <property type="project" value="UniProtKB-ARBA"/>
</dbReference>
<keyword evidence="6" id="KW-0676">Redox-active center</keyword>